<accession>A0A381YGU9</accession>
<reference evidence="1" key="1">
    <citation type="submission" date="2018-05" db="EMBL/GenBank/DDBJ databases">
        <authorList>
            <person name="Lanie J.A."/>
            <person name="Ng W.-L."/>
            <person name="Kazmierczak K.M."/>
            <person name="Andrzejewski T.M."/>
            <person name="Davidsen T.M."/>
            <person name="Wayne K.J."/>
            <person name="Tettelin H."/>
            <person name="Glass J.I."/>
            <person name="Rusch D."/>
            <person name="Podicherti R."/>
            <person name="Tsui H.-C.T."/>
            <person name="Winkler M.E."/>
        </authorList>
    </citation>
    <scope>NUCLEOTIDE SEQUENCE</scope>
</reference>
<dbReference type="AlphaFoldDB" id="A0A381YGU9"/>
<name>A0A381YGU9_9ZZZZ</name>
<evidence type="ECO:0000313" key="1">
    <source>
        <dbReference type="EMBL" id="SVA75753.1"/>
    </source>
</evidence>
<organism evidence="1">
    <name type="scientific">marine metagenome</name>
    <dbReference type="NCBI Taxonomy" id="408172"/>
    <lineage>
        <taxon>unclassified sequences</taxon>
        <taxon>metagenomes</taxon>
        <taxon>ecological metagenomes</taxon>
    </lineage>
</organism>
<dbReference type="EMBL" id="UINC01018110">
    <property type="protein sequence ID" value="SVA75753.1"/>
    <property type="molecule type" value="Genomic_DNA"/>
</dbReference>
<proteinExistence type="predicted"/>
<protein>
    <submittedName>
        <fullName evidence="1">Uncharacterized protein</fullName>
    </submittedName>
</protein>
<sequence length="222" mass="24651">MAMPRVKSIKQLVQVALFLFSLTLFLTVAEASKSTDTGTSQEWASLEGFRSAKFGFNESEVLKAINKDFRVMEKSVSRVINSNEKTVTLSIDAKDLLIGSGSSKIFYIFGYKSKKLIHVNVVWGRSVQQKPNAEAVVSTANQLRNYFAQKKYQKNGFALNAQLGEGTILVFQGKDQKGRAARLLLNNPKNKDGKVGDSISLTLSYIEKPENPDVFIIKDGDF</sequence>
<gene>
    <name evidence="1" type="ORF">METZ01_LOCUS128607</name>
</gene>